<feature type="domain" description="Methyltransferase small" evidence="7">
    <location>
        <begin position="37"/>
        <end position="131"/>
    </location>
</feature>
<keyword evidence="2 6" id="KW-0489">Methyltransferase</keyword>
<sequence length="237" mass="26293">MGNNYFRFKQFTIVQNNAAMRVNTDGVLLGAWADIAEAKRILDVGTGTGVIALMLAQRKTDALIDAVEIDVQSAADARQNIANSPWPDRMDVINTSFQTFAETVSKSYDLIVSNPPYFNQSLKSPKQAKNISRHTDSLPNEDLLKGISKLLLPQGKFCGVFPYAEGNVFIAQASSFGLYCNKKVNVVSRPGKRVLRLLLQFEKTKIPLVESTLSIHNADGSFTDAYKELTSDFYLKF</sequence>
<organism evidence="8 9">
    <name type="scientific">Tenuifilum thalassicum</name>
    <dbReference type="NCBI Taxonomy" id="2590900"/>
    <lineage>
        <taxon>Bacteria</taxon>
        <taxon>Pseudomonadati</taxon>
        <taxon>Bacteroidota</taxon>
        <taxon>Bacteroidia</taxon>
        <taxon>Bacteroidales</taxon>
        <taxon>Tenuifilaceae</taxon>
        <taxon>Tenuifilum</taxon>
    </lineage>
</organism>
<comment type="subcellular location">
    <subcellularLocation>
        <location evidence="6">Cytoplasm</location>
    </subcellularLocation>
</comment>
<dbReference type="InterPro" id="IPR007848">
    <property type="entry name" value="Small_mtfrase_dom"/>
</dbReference>
<accession>A0A7D3XLZ6</accession>
<dbReference type="Gene3D" id="3.40.50.150">
    <property type="entry name" value="Vaccinia Virus protein VP39"/>
    <property type="match status" value="1"/>
</dbReference>
<dbReference type="SUPFAM" id="SSF53335">
    <property type="entry name" value="S-adenosyl-L-methionine-dependent methyltransferases"/>
    <property type="match status" value="1"/>
</dbReference>
<comment type="similarity">
    <text evidence="6">Belongs to the methyltransferase superfamily. tRNA (adenine-N(6)-)-methyltransferase family.</text>
</comment>
<evidence type="ECO:0000256" key="3">
    <source>
        <dbReference type="ARBA" id="ARBA00022679"/>
    </source>
</evidence>
<keyword evidence="4 6" id="KW-0949">S-adenosyl-L-methionine</keyword>
<comment type="catalytic activity">
    <reaction evidence="6">
        <text>adenosine(37) in tRNA1(Val) + S-adenosyl-L-methionine = N(6)-methyladenosine(37) in tRNA1(Val) + S-adenosyl-L-homocysteine + H(+)</text>
        <dbReference type="Rhea" id="RHEA:43160"/>
        <dbReference type="Rhea" id="RHEA-COMP:10369"/>
        <dbReference type="Rhea" id="RHEA-COMP:10370"/>
        <dbReference type="ChEBI" id="CHEBI:15378"/>
        <dbReference type="ChEBI" id="CHEBI:57856"/>
        <dbReference type="ChEBI" id="CHEBI:59789"/>
        <dbReference type="ChEBI" id="CHEBI:74411"/>
        <dbReference type="ChEBI" id="CHEBI:74449"/>
        <dbReference type="EC" id="2.1.1.223"/>
    </reaction>
</comment>
<dbReference type="InterPro" id="IPR022882">
    <property type="entry name" value="tRNA_adenine-N6_MeTrfase"/>
</dbReference>
<evidence type="ECO:0000256" key="1">
    <source>
        <dbReference type="ARBA" id="ARBA00022490"/>
    </source>
</evidence>
<dbReference type="GO" id="GO:0016430">
    <property type="term" value="F:tRNA (adenine-N6)-methyltransferase activity"/>
    <property type="evidence" value="ECO:0007669"/>
    <property type="project" value="UniProtKB-UniRule"/>
</dbReference>
<gene>
    <name evidence="8" type="ORF">FHG85_10920</name>
</gene>
<dbReference type="KEGG" id="ttz:FHG85_10920"/>
<evidence type="ECO:0000256" key="6">
    <source>
        <dbReference type="HAMAP-Rule" id="MF_01872"/>
    </source>
</evidence>
<evidence type="ECO:0000256" key="5">
    <source>
        <dbReference type="ARBA" id="ARBA00022694"/>
    </source>
</evidence>
<dbReference type="PANTHER" id="PTHR47739">
    <property type="entry name" value="TRNA1(VAL) (ADENINE(37)-N6)-METHYLTRANSFERASE"/>
    <property type="match status" value="1"/>
</dbReference>
<keyword evidence="9" id="KW-1185">Reference proteome</keyword>
<dbReference type="InterPro" id="IPR050210">
    <property type="entry name" value="tRNA_Adenine-N(6)_MTase"/>
</dbReference>
<protein>
    <recommendedName>
        <fullName evidence="6">tRNA1(Val) (adenine(37)-N6)-methyltransferase</fullName>
        <ecNumber evidence="6">2.1.1.223</ecNumber>
    </recommendedName>
    <alternativeName>
        <fullName evidence="6">tRNA m6A37 methyltransferase</fullName>
    </alternativeName>
</protein>
<dbReference type="Pfam" id="PF05175">
    <property type="entry name" value="MTS"/>
    <property type="match status" value="1"/>
</dbReference>
<dbReference type="RefSeq" id="WP_173075820.1">
    <property type="nucleotide sequence ID" value="NZ_CP041345.1"/>
</dbReference>
<dbReference type="EC" id="2.1.1.223" evidence="6"/>
<keyword evidence="1 6" id="KW-0963">Cytoplasm</keyword>
<evidence type="ECO:0000313" key="9">
    <source>
        <dbReference type="Proteomes" id="UP000500961"/>
    </source>
</evidence>
<evidence type="ECO:0000256" key="2">
    <source>
        <dbReference type="ARBA" id="ARBA00022603"/>
    </source>
</evidence>
<dbReference type="Proteomes" id="UP000500961">
    <property type="component" value="Chromosome"/>
</dbReference>
<dbReference type="CDD" id="cd02440">
    <property type="entry name" value="AdoMet_MTases"/>
    <property type="match status" value="1"/>
</dbReference>
<evidence type="ECO:0000256" key="4">
    <source>
        <dbReference type="ARBA" id="ARBA00022691"/>
    </source>
</evidence>
<keyword evidence="3 6" id="KW-0808">Transferase</keyword>
<dbReference type="GO" id="GO:0008033">
    <property type="term" value="P:tRNA processing"/>
    <property type="evidence" value="ECO:0007669"/>
    <property type="project" value="UniProtKB-UniRule"/>
</dbReference>
<evidence type="ECO:0000313" key="8">
    <source>
        <dbReference type="EMBL" id="QKG80755.1"/>
    </source>
</evidence>
<dbReference type="GO" id="GO:0032259">
    <property type="term" value="P:methylation"/>
    <property type="evidence" value="ECO:0007669"/>
    <property type="project" value="UniProtKB-KW"/>
</dbReference>
<evidence type="ECO:0000259" key="7">
    <source>
        <dbReference type="Pfam" id="PF05175"/>
    </source>
</evidence>
<dbReference type="GO" id="GO:0005737">
    <property type="term" value="C:cytoplasm"/>
    <property type="evidence" value="ECO:0007669"/>
    <property type="project" value="UniProtKB-SubCell"/>
</dbReference>
<name>A0A7D3XLZ6_9BACT</name>
<dbReference type="InterPro" id="IPR002052">
    <property type="entry name" value="DNA_methylase_N6_adenine_CS"/>
</dbReference>
<proteinExistence type="inferred from homology"/>
<dbReference type="EMBL" id="CP041345">
    <property type="protein sequence ID" value="QKG80755.1"/>
    <property type="molecule type" value="Genomic_DNA"/>
</dbReference>
<dbReference type="PANTHER" id="PTHR47739:SF1">
    <property type="entry name" value="TRNA1(VAL) (ADENINE(37)-N6)-METHYLTRANSFERASE"/>
    <property type="match status" value="1"/>
</dbReference>
<keyword evidence="5 6" id="KW-0819">tRNA processing</keyword>
<reference evidence="8 9" key="1">
    <citation type="submission" date="2019-07" db="EMBL/GenBank/DDBJ databases">
        <title>Thalassofilum flectens gen. nov., sp. nov., a novel moderate thermophilic anaerobe from a shallow sea hot spring in Kunashir Island (Russia), representing a new family in the order Bacteroidales, and proposal of Thalassofilacea fam. nov.</title>
        <authorList>
            <person name="Kochetkova T.V."/>
            <person name="Podosokorskaya O.A."/>
            <person name="Novikov A."/>
            <person name="Elcheninov A.G."/>
            <person name="Toshchakov S.V."/>
            <person name="Kublanov I.V."/>
        </authorList>
    </citation>
    <scope>NUCLEOTIDE SEQUENCE [LARGE SCALE GENOMIC DNA]</scope>
    <source>
        <strain evidence="8 9">38-H</strain>
    </source>
</reference>
<dbReference type="GO" id="GO:0003676">
    <property type="term" value="F:nucleic acid binding"/>
    <property type="evidence" value="ECO:0007669"/>
    <property type="project" value="InterPro"/>
</dbReference>
<dbReference type="AlphaFoldDB" id="A0A7D3XLZ6"/>
<dbReference type="InterPro" id="IPR029063">
    <property type="entry name" value="SAM-dependent_MTases_sf"/>
</dbReference>
<dbReference type="PROSITE" id="PS00092">
    <property type="entry name" value="N6_MTASE"/>
    <property type="match status" value="1"/>
</dbReference>
<comment type="function">
    <text evidence="6">Specifically methylates the adenine in position 37 of tRNA(1)(Val) (anticodon cmo5UAC).</text>
</comment>
<dbReference type="HAMAP" id="MF_01872">
    <property type="entry name" value="tRNA_methyltr_YfiC"/>
    <property type="match status" value="1"/>
</dbReference>